<sequence>MLRGRSCIKALSSAIRVPSSGYNPQPGPAPLYSQNDFRVGTTRYQSDPACPSYPGKQIIAPCRETIAFYTMPTSGYLEPD</sequence>
<gene>
    <name evidence="1" type="ORF">COCHEDRAFT_1022826</name>
</gene>
<proteinExistence type="predicted"/>
<dbReference type="OrthoDB" id="3689649at2759"/>
<evidence type="ECO:0000313" key="2">
    <source>
        <dbReference type="Proteomes" id="UP000016936"/>
    </source>
</evidence>
<dbReference type="Proteomes" id="UP000016936">
    <property type="component" value="Unassembled WGS sequence"/>
</dbReference>
<organism evidence="1 2">
    <name type="scientific">Cochliobolus heterostrophus (strain C5 / ATCC 48332 / race O)</name>
    <name type="common">Southern corn leaf blight fungus</name>
    <name type="synonym">Bipolaris maydis</name>
    <dbReference type="NCBI Taxonomy" id="701091"/>
    <lineage>
        <taxon>Eukaryota</taxon>
        <taxon>Fungi</taxon>
        <taxon>Dikarya</taxon>
        <taxon>Ascomycota</taxon>
        <taxon>Pezizomycotina</taxon>
        <taxon>Dothideomycetes</taxon>
        <taxon>Pleosporomycetidae</taxon>
        <taxon>Pleosporales</taxon>
        <taxon>Pleosporineae</taxon>
        <taxon>Pleosporaceae</taxon>
        <taxon>Bipolaris</taxon>
    </lineage>
</organism>
<evidence type="ECO:0000313" key="1">
    <source>
        <dbReference type="EMBL" id="EMD88392.1"/>
    </source>
</evidence>
<keyword evidence="2" id="KW-1185">Reference proteome</keyword>
<protein>
    <submittedName>
        <fullName evidence="1">Uncharacterized protein</fullName>
    </submittedName>
</protein>
<accession>M2UKD8</accession>
<dbReference type="HOGENOM" id="CLU_2589566_0_0_1"/>
<name>M2UKD8_COCH5</name>
<dbReference type="AlphaFoldDB" id="M2UKD8"/>
<reference evidence="1 2" key="1">
    <citation type="journal article" date="2012" name="PLoS Pathog.">
        <title>Diverse lifestyles and strategies of plant pathogenesis encoded in the genomes of eighteen Dothideomycetes fungi.</title>
        <authorList>
            <person name="Ohm R.A."/>
            <person name="Feau N."/>
            <person name="Henrissat B."/>
            <person name="Schoch C.L."/>
            <person name="Horwitz B.A."/>
            <person name="Barry K.W."/>
            <person name="Condon B.J."/>
            <person name="Copeland A.C."/>
            <person name="Dhillon B."/>
            <person name="Glaser F."/>
            <person name="Hesse C.N."/>
            <person name="Kosti I."/>
            <person name="LaButti K."/>
            <person name="Lindquist E.A."/>
            <person name="Lucas S."/>
            <person name="Salamov A.A."/>
            <person name="Bradshaw R.E."/>
            <person name="Ciuffetti L."/>
            <person name="Hamelin R.C."/>
            <person name="Kema G.H.J."/>
            <person name="Lawrence C."/>
            <person name="Scott J.A."/>
            <person name="Spatafora J.W."/>
            <person name="Turgeon B.G."/>
            <person name="de Wit P.J.G.M."/>
            <person name="Zhong S."/>
            <person name="Goodwin S.B."/>
            <person name="Grigoriev I.V."/>
        </authorList>
    </citation>
    <scope>NUCLEOTIDE SEQUENCE [LARGE SCALE GENOMIC DNA]</scope>
    <source>
        <strain evidence="2">C5 / ATCC 48332 / race O</strain>
    </source>
</reference>
<reference evidence="2" key="2">
    <citation type="journal article" date="2013" name="PLoS Genet.">
        <title>Comparative genome structure, secondary metabolite, and effector coding capacity across Cochliobolus pathogens.</title>
        <authorList>
            <person name="Condon B.J."/>
            <person name="Leng Y."/>
            <person name="Wu D."/>
            <person name="Bushley K.E."/>
            <person name="Ohm R.A."/>
            <person name="Otillar R."/>
            <person name="Martin J."/>
            <person name="Schackwitz W."/>
            <person name="Grimwood J."/>
            <person name="MohdZainudin N."/>
            <person name="Xue C."/>
            <person name="Wang R."/>
            <person name="Manning V.A."/>
            <person name="Dhillon B."/>
            <person name="Tu Z.J."/>
            <person name="Steffenson B.J."/>
            <person name="Salamov A."/>
            <person name="Sun H."/>
            <person name="Lowry S."/>
            <person name="LaButti K."/>
            <person name="Han J."/>
            <person name="Copeland A."/>
            <person name="Lindquist E."/>
            <person name="Barry K."/>
            <person name="Schmutz J."/>
            <person name="Baker S.E."/>
            <person name="Ciuffetti L.M."/>
            <person name="Grigoriev I.V."/>
            <person name="Zhong S."/>
            <person name="Turgeon B.G."/>
        </authorList>
    </citation>
    <scope>NUCLEOTIDE SEQUENCE [LARGE SCALE GENOMIC DNA]</scope>
    <source>
        <strain evidence="2">C5 / ATCC 48332 / race O</strain>
    </source>
</reference>
<dbReference type="EMBL" id="KB445580">
    <property type="protein sequence ID" value="EMD88392.1"/>
    <property type="molecule type" value="Genomic_DNA"/>
</dbReference>